<dbReference type="InterPro" id="IPR007345">
    <property type="entry name" value="Polysacch_pyruvyl_Trfase"/>
</dbReference>
<proteinExistence type="predicted"/>
<evidence type="ECO:0000259" key="1">
    <source>
        <dbReference type="Pfam" id="PF04230"/>
    </source>
</evidence>
<dbReference type="EMBL" id="AMCI01002044">
    <property type="protein sequence ID" value="EJX03767.1"/>
    <property type="molecule type" value="Genomic_DNA"/>
</dbReference>
<dbReference type="GO" id="GO:0016740">
    <property type="term" value="F:transferase activity"/>
    <property type="evidence" value="ECO:0007669"/>
    <property type="project" value="UniProtKB-KW"/>
</dbReference>
<accession>J9G939</accession>
<name>J9G939_9ZZZZ</name>
<feature type="domain" description="Polysaccharide pyruvyl transferase" evidence="1">
    <location>
        <begin position="13"/>
        <end position="318"/>
    </location>
</feature>
<sequence>MKTAILTLPLHTNYGGILQCYALQTVLERMGHEVKVLDKKFDFKLPLYRYPLAYAKRIVFKYLLCKKGVDILKEQKLRREYAVVSQYTQPFIKRYIRAIYVPLTTEQMQKECFQAFVVGSDQVWRPKYFSSRRSLIHQAYLSFTKGLSVKRLSYAASFGTDDWEYTPRQTEQCKALLQQFDGVSVRERGAVALCREHFGREALHVLDPTMLLNAADYRQLIAQSHEPLQPVEGLMTYILDSDFEKEAVAQRIAEHNGWSIFRGNSRCEDLTAPLTERIQPPVEQWLQGYAQTRMILTDSFHACVFSILFHKPFVVIGNAARGLSRFHSLLSLFGLESRLVTSAAEAERVAAQPICWETVDSRLEEERIKSMAFLKQHLGEV</sequence>
<reference evidence="2" key="1">
    <citation type="journal article" date="2012" name="PLoS ONE">
        <title>Gene sets for utilization of primary and secondary nutrition supplies in the distal gut of endangered iberian lynx.</title>
        <authorList>
            <person name="Alcaide M."/>
            <person name="Messina E."/>
            <person name="Richter M."/>
            <person name="Bargiela R."/>
            <person name="Peplies J."/>
            <person name="Huws S.A."/>
            <person name="Newbold C.J."/>
            <person name="Golyshin P.N."/>
            <person name="Simon M.A."/>
            <person name="Lopez G."/>
            <person name="Yakimov M.M."/>
            <person name="Ferrer M."/>
        </authorList>
    </citation>
    <scope>NUCLEOTIDE SEQUENCE</scope>
</reference>
<keyword evidence="2" id="KW-0808">Transferase</keyword>
<evidence type="ECO:0000313" key="2">
    <source>
        <dbReference type="EMBL" id="EJX03767.1"/>
    </source>
</evidence>
<dbReference type="AlphaFoldDB" id="J9G939"/>
<dbReference type="EC" id="2.-.-.-" evidence="2"/>
<dbReference type="Pfam" id="PF04230">
    <property type="entry name" value="PS_pyruv_trans"/>
    <property type="match status" value="1"/>
</dbReference>
<comment type="caution">
    <text evidence="2">The sequence shown here is derived from an EMBL/GenBank/DDBJ whole genome shotgun (WGS) entry which is preliminary data.</text>
</comment>
<protein>
    <submittedName>
        <fullName evidence="2">Polysaccharide pyruvyl transferase</fullName>
        <ecNumber evidence="2">2.-.-.-</ecNumber>
    </submittedName>
</protein>
<organism evidence="2">
    <name type="scientific">gut metagenome</name>
    <dbReference type="NCBI Taxonomy" id="749906"/>
    <lineage>
        <taxon>unclassified sequences</taxon>
        <taxon>metagenomes</taxon>
        <taxon>organismal metagenomes</taxon>
    </lineage>
</organism>
<gene>
    <name evidence="2" type="ORF">EVA_08127</name>
</gene>